<accession>A0A381X5G0</accession>
<keyword evidence="1" id="KW-0812">Transmembrane</keyword>
<feature type="transmembrane region" description="Helical" evidence="1">
    <location>
        <begin position="21"/>
        <end position="41"/>
    </location>
</feature>
<dbReference type="EMBL" id="UINC01013906">
    <property type="protein sequence ID" value="SVA59721.1"/>
    <property type="molecule type" value="Genomic_DNA"/>
</dbReference>
<reference evidence="2" key="1">
    <citation type="submission" date="2018-05" db="EMBL/GenBank/DDBJ databases">
        <authorList>
            <person name="Lanie J.A."/>
            <person name="Ng W.-L."/>
            <person name="Kazmierczak K.M."/>
            <person name="Andrzejewski T.M."/>
            <person name="Davidsen T.M."/>
            <person name="Wayne K.J."/>
            <person name="Tettelin H."/>
            <person name="Glass J.I."/>
            <person name="Rusch D."/>
            <person name="Podicherti R."/>
            <person name="Tsui H.-C.T."/>
            <person name="Winkler M.E."/>
        </authorList>
    </citation>
    <scope>NUCLEOTIDE SEQUENCE</scope>
</reference>
<feature type="transmembrane region" description="Helical" evidence="1">
    <location>
        <begin position="47"/>
        <end position="71"/>
    </location>
</feature>
<gene>
    <name evidence="2" type="ORF">METZ01_LOCUS112575</name>
</gene>
<sequence>MTLLLGIIKDIANIFSNKTRKFIAAFFLIIGLSMIVFAMKLSSDSDIFSGALGGILSLIGLMFSFLALVFLPPLDLEPFLMAQLDEQLESERESLEEEMKSDPS</sequence>
<organism evidence="2">
    <name type="scientific">marine metagenome</name>
    <dbReference type="NCBI Taxonomy" id="408172"/>
    <lineage>
        <taxon>unclassified sequences</taxon>
        <taxon>metagenomes</taxon>
        <taxon>ecological metagenomes</taxon>
    </lineage>
</organism>
<dbReference type="AlphaFoldDB" id="A0A381X5G0"/>
<keyword evidence="1" id="KW-0472">Membrane</keyword>
<evidence type="ECO:0000313" key="2">
    <source>
        <dbReference type="EMBL" id="SVA59721.1"/>
    </source>
</evidence>
<evidence type="ECO:0000256" key="1">
    <source>
        <dbReference type="SAM" id="Phobius"/>
    </source>
</evidence>
<proteinExistence type="predicted"/>
<name>A0A381X5G0_9ZZZZ</name>
<keyword evidence="1" id="KW-1133">Transmembrane helix</keyword>
<protein>
    <submittedName>
        <fullName evidence="2">Uncharacterized protein</fullName>
    </submittedName>
</protein>